<dbReference type="InterPro" id="IPR057227">
    <property type="entry name" value="DUF7905"/>
</dbReference>
<reference evidence="3" key="1">
    <citation type="journal article" date="2020" name="Stud. Mycol.">
        <title>101 Dothideomycetes genomes: a test case for predicting lifestyles and emergence of pathogens.</title>
        <authorList>
            <person name="Haridas S."/>
            <person name="Albert R."/>
            <person name="Binder M."/>
            <person name="Bloem J."/>
            <person name="Labutti K."/>
            <person name="Salamov A."/>
            <person name="Andreopoulos B."/>
            <person name="Baker S."/>
            <person name="Barry K."/>
            <person name="Bills G."/>
            <person name="Bluhm B."/>
            <person name="Cannon C."/>
            <person name="Castanera R."/>
            <person name="Culley D."/>
            <person name="Daum C."/>
            <person name="Ezra D."/>
            <person name="Gonzalez J."/>
            <person name="Henrissat B."/>
            <person name="Kuo A."/>
            <person name="Liang C."/>
            <person name="Lipzen A."/>
            <person name="Lutzoni F."/>
            <person name="Magnuson J."/>
            <person name="Mondo S."/>
            <person name="Nolan M."/>
            <person name="Ohm R."/>
            <person name="Pangilinan J."/>
            <person name="Park H.-J."/>
            <person name="Ramirez L."/>
            <person name="Alfaro M."/>
            <person name="Sun H."/>
            <person name="Tritt A."/>
            <person name="Yoshinaga Y."/>
            <person name="Zwiers L.-H."/>
            <person name="Turgeon B."/>
            <person name="Goodwin S."/>
            <person name="Spatafora J."/>
            <person name="Crous P."/>
            <person name="Grigoriev I."/>
        </authorList>
    </citation>
    <scope>NUCLEOTIDE SEQUENCE</scope>
    <source>
        <strain evidence="3">CBS 101060</strain>
    </source>
</reference>
<dbReference type="Proteomes" id="UP000799429">
    <property type="component" value="Unassembled WGS sequence"/>
</dbReference>
<proteinExistence type="predicted"/>
<dbReference type="OrthoDB" id="4739136at2759"/>
<evidence type="ECO:0000256" key="1">
    <source>
        <dbReference type="SAM" id="MobiDB-lite"/>
    </source>
</evidence>
<sequence>MDRNLKKWQKGANPHGGKNGGANRGLRASEQQGNERKAEYTLPGGFFPLRRDFKGYQSLDTFCPPLHDISVRTGTRIGVVPRATDFRTVVRIEGNSDKIRAAIQFIREWTKETNPDSQKHGAFPKLQAYNQKRVNRTRRTEQQAMVQSKFLEEPPKNDTSLHKLEAAWDENDPERFRELQKQLGGSSFPAFDPIRRQLGCWIFWDSEINSFKLMGEIQKNLEEAKIRVQNTYYTIKANSYILEAPIFLVKPFPTEKVAMMAYSTPYFQITTARSSQGFDLEKPKRVFIAKSISSGDQKLQAGAKELGVEGDGNQKRFEGAVIEALRRVNYLRGMNITMMASLGRFTIQKWENFKDHDDSYSLDEFHKFLNRNDWESEVTKELGDKTIERILLDTLMAVPSNVLVAEEPRVQNLADLKPTYGASFTMLCPKGEVGLGNLRYDIEYDTTDGMASNVSKRWSRLDQENELTTQMDVVMLDIREDHFSWNFKLMNARTVDESTLPPAYTSFVKSMTLDMAALERGDPDPVRSIPEEFVETPPILSVSQTRSYKFQVTGTGYVVELQCFTNCFFDRAVDPRNPPRKEVEPRWGIRIYHKNWACTFAASGLMGIGERLPYDTSHSAISEKFFTVEKKDIDGGTPADKGLEKFRSVLDKIEGIVATANKKPRKAETEEEEEDLMVFSDDEDE</sequence>
<accession>A0A9P4VUL7</accession>
<dbReference type="EMBL" id="MU006090">
    <property type="protein sequence ID" value="KAF2842112.1"/>
    <property type="molecule type" value="Genomic_DNA"/>
</dbReference>
<evidence type="ECO:0000259" key="2">
    <source>
        <dbReference type="Pfam" id="PF25482"/>
    </source>
</evidence>
<gene>
    <name evidence="3" type="ORF">M501DRAFT_1013474</name>
</gene>
<organism evidence="3 4">
    <name type="scientific">Patellaria atrata CBS 101060</name>
    <dbReference type="NCBI Taxonomy" id="1346257"/>
    <lineage>
        <taxon>Eukaryota</taxon>
        <taxon>Fungi</taxon>
        <taxon>Dikarya</taxon>
        <taxon>Ascomycota</taxon>
        <taxon>Pezizomycotina</taxon>
        <taxon>Dothideomycetes</taxon>
        <taxon>Dothideomycetes incertae sedis</taxon>
        <taxon>Patellariales</taxon>
        <taxon>Patellariaceae</taxon>
        <taxon>Patellaria</taxon>
    </lineage>
</organism>
<evidence type="ECO:0000313" key="3">
    <source>
        <dbReference type="EMBL" id="KAF2842112.1"/>
    </source>
</evidence>
<feature type="domain" description="DUF7905" evidence="2">
    <location>
        <begin position="312"/>
        <end position="616"/>
    </location>
</feature>
<evidence type="ECO:0000313" key="4">
    <source>
        <dbReference type="Proteomes" id="UP000799429"/>
    </source>
</evidence>
<protein>
    <recommendedName>
        <fullName evidence="2">DUF7905 domain-containing protein</fullName>
    </recommendedName>
</protein>
<feature type="region of interest" description="Disordered" evidence="1">
    <location>
        <begin position="661"/>
        <end position="685"/>
    </location>
</feature>
<dbReference type="AlphaFoldDB" id="A0A9P4VUL7"/>
<dbReference type="Pfam" id="PF25482">
    <property type="entry name" value="DUF7905"/>
    <property type="match status" value="1"/>
</dbReference>
<feature type="region of interest" description="Disordered" evidence="1">
    <location>
        <begin position="1"/>
        <end position="41"/>
    </location>
</feature>
<feature type="compositionally biased region" description="Acidic residues" evidence="1">
    <location>
        <begin position="669"/>
        <end position="685"/>
    </location>
</feature>
<name>A0A9P4VUL7_9PEZI</name>
<comment type="caution">
    <text evidence="3">The sequence shown here is derived from an EMBL/GenBank/DDBJ whole genome shotgun (WGS) entry which is preliminary data.</text>
</comment>
<keyword evidence="4" id="KW-1185">Reference proteome</keyword>